<comment type="caution">
    <text evidence="4">The sequence shown here is derived from an EMBL/GenBank/DDBJ whole genome shotgun (WGS) entry which is preliminary data.</text>
</comment>
<evidence type="ECO:0000256" key="1">
    <source>
        <dbReference type="PROSITE-ProRule" id="PRU00042"/>
    </source>
</evidence>
<keyword evidence="1" id="KW-0863">Zinc-finger</keyword>
<keyword evidence="5" id="KW-1185">Reference proteome</keyword>
<accession>A0A9P4S689</accession>
<dbReference type="PROSITE" id="PS00028">
    <property type="entry name" value="ZINC_FINGER_C2H2_1"/>
    <property type="match status" value="1"/>
</dbReference>
<protein>
    <recommendedName>
        <fullName evidence="3">C2H2-type domain-containing protein</fullName>
    </recommendedName>
</protein>
<name>A0A9P4S689_9PEZI</name>
<sequence length="277" mass="31564">MSEEEVDPINKVPYGSFWSQSPAIQIKTEWTNSADILSSPVKVEYSQDASQITLSLFSIPDIRRSENKPDEQCRYCGEYLHYNDMDHHIEEMHRNGSRICPKCRKTCYSHVELKNHIRACHPGDNPFVCQYCSSGIYSDIEFLTAQERTKHSKHCFKQRQMLKKEPSVSQGLNVEWNFPVVKKEEVIGTVAKRPNSCSPEPIAIKMEPTHSPMSKTPKRSKASPTKGRRKPDSGILTGATMAETNHAANSVFRSNPWDAWTSMEAGSTKENEKIIWE</sequence>
<evidence type="ECO:0000256" key="2">
    <source>
        <dbReference type="SAM" id="MobiDB-lite"/>
    </source>
</evidence>
<feature type="compositionally biased region" description="Basic residues" evidence="2">
    <location>
        <begin position="216"/>
        <end position="229"/>
    </location>
</feature>
<dbReference type="PROSITE" id="PS50157">
    <property type="entry name" value="ZINC_FINGER_C2H2_2"/>
    <property type="match status" value="1"/>
</dbReference>
<keyword evidence="1" id="KW-0862">Zinc</keyword>
<organism evidence="4 5">
    <name type="scientific">Patellaria atrata CBS 101060</name>
    <dbReference type="NCBI Taxonomy" id="1346257"/>
    <lineage>
        <taxon>Eukaryota</taxon>
        <taxon>Fungi</taxon>
        <taxon>Dikarya</taxon>
        <taxon>Ascomycota</taxon>
        <taxon>Pezizomycotina</taxon>
        <taxon>Dothideomycetes</taxon>
        <taxon>Dothideomycetes incertae sedis</taxon>
        <taxon>Patellariales</taxon>
        <taxon>Patellariaceae</taxon>
        <taxon>Patellaria</taxon>
    </lineage>
</organism>
<feature type="region of interest" description="Disordered" evidence="2">
    <location>
        <begin position="197"/>
        <end position="242"/>
    </location>
</feature>
<evidence type="ECO:0000313" key="5">
    <source>
        <dbReference type="Proteomes" id="UP000799429"/>
    </source>
</evidence>
<dbReference type="InterPro" id="IPR013087">
    <property type="entry name" value="Znf_C2H2_type"/>
</dbReference>
<feature type="domain" description="C2H2-type" evidence="3">
    <location>
        <begin position="98"/>
        <end position="126"/>
    </location>
</feature>
<dbReference type="Proteomes" id="UP000799429">
    <property type="component" value="Unassembled WGS sequence"/>
</dbReference>
<proteinExistence type="predicted"/>
<keyword evidence="1" id="KW-0479">Metal-binding</keyword>
<evidence type="ECO:0000259" key="3">
    <source>
        <dbReference type="PROSITE" id="PS50157"/>
    </source>
</evidence>
<reference evidence="4" key="1">
    <citation type="journal article" date="2020" name="Stud. Mycol.">
        <title>101 Dothideomycetes genomes: a test case for predicting lifestyles and emergence of pathogens.</title>
        <authorList>
            <person name="Haridas S."/>
            <person name="Albert R."/>
            <person name="Binder M."/>
            <person name="Bloem J."/>
            <person name="Labutti K."/>
            <person name="Salamov A."/>
            <person name="Andreopoulos B."/>
            <person name="Baker S."/>
            <person name="Barry K."/>
            <person name="Bills G."/>
            <person name="Bluhm B."/>
            <person name="Cannon C."/>
            <person name="Castanera R."/>
            <person name="Culley D."/>
            <person name="Daum C."/>
            <person name="Ezra D."/>
            <person name="Gonzalez J."/>
            <person name="Henrissat B."/>
            <person name="Kuo A."/>
            <person name="Liang C."/>
            <person name="Lipzen A."/>
            <person name="Lutzoni F."/>
            <person name="Magnuson J."/>
            <person name="Mondo S."/>
            <person name="Nolan M."/>
            <person name="Ohm R."/>
            <person name="Pangilinan J."/>
            <person name="Park H.-J."/>
            <person name="Ramirez L."/>
            <person name="Alfaro M."/>
            <person name="Sun H."/>
            <person name="Tritt A."/>
            <person name="Yoshinaga Y."/>
            <person name="Zwiers L.-H."/>
            <person name="Turgeon B."/>
            <person name="Goodwin S."/>
            <person name="Spatafora J."/>
            <person name="Crous P."/>
            <person name="Grigoriev I."/>
        </authorList>
    </citation>
    <scope>NUCLEOTIDE SEQUENCE</scope>
    <source>
        <strain evidence="4">CBS 101060</strain>
    </source>
</reference>
<evidence type="ECO:0000313" key="4">
    <source>
        <dbReference type="EMBL" id="KAF2835955.1"/>
    </source>
</evidence>
<gene>
    <name evidence="4" type="ORF">M501DRAFT_1019559</name>
</gene>
<dbReference type="EMBL" id="MU006106">
    <property type="protein sequence ID" value="KAF2835955.1"/>
    <property type="molecule type" value="Genomic_DNA"/>
</dbReference>
<dbReference type="OrthoDB" id="3437960at2759"/>
<dbReference type="GO" id="GO:0008270">
    <property type="term" value="F:zinc ion binding"/>
    <property type="evidence" value="ECO:0007669"/>
    <property type="project" value="UniProtKB-KW"/>
</dbReference>
<dbReference type="SMART" id="SM00355">
    <property type="entry name" value="ZnF_C2H2"/>
    <property type="match status" value="3"/>
</dbReference>
<dbReference type="AlphaFoldDB" id="A0A9P4S689"/>